<dbReference type="InterPro" id="IPR044993">
    <property type="entry name" value="BXL"/>
</dbReference>
<reference evidence="6 7" key="1">
    <citation type="submission" date="2014-09" db="EMBL/GenBank/DDBJ databases">
        <title>Draft Genome Sequence of Draconibacterium sp. JN14CK-3.</title>
        <authorList>
            <person name="Dong C."/>
            <person name="Lai Q."/>
            <person name="Shao Z."/>
        </authorList>
    </citation>
    <scope>NUCLEOTIDE SEQUENCE [LARGE SCALE GENOMIC DNA]</scope>
    <source>
        <strain evidence="6 7">JN14CK-3</strain>
    </source>
</reference>
<dbReference type="Pfam" id="PF03422">
    <property type="entry name" value="CBM_6"/>
    <property type="match status" value="1"/>
</dbReference>
<dbReference type="Gene3D" id="3.40.50.1700">
    <property type="entry name" value="Glycoside hydrolase family 3 C-terminal domain"/>
    <property type="match status" value="1"/>
</dbReference>
<dbReference type="Proteomes" id="UP000032544">
    <property type="component" value="Unassembled WGS sequence"/>
</dbReference>
<dbReference type="InterPro" id="IPR017853">
    <property type="entry name" value="GH"/>
</dbReference>
<evidence type="ECO:0000256" key="3">
    <source>
        <dbReference type="ARBA" id="ARBA00022801"/>
    </source>
</evidence>
<dbReference type="RefSeq" id="WP_157493592.1">
    <property type="nucleotide sequence ID" value="NZ_JRHC01000001.1"/>
</dbReference>
<evidence type="ECO:0000256" key="1">
    <source>
        <dbReference type="ARBA" id="ARBA00005336"/>
    </source>
</evidence>
<feature type="domain" description="Fibronectin type III-like" evidence="5">
    <location>
        <begin position="800"/>
        <end position="872"/>
    </location>
</feature>
<dbReference type="Pfam" id="PF00933">
    <property type="entry name" value="Glyco_hydro_3"/>
    <property type="match status" value="1"/>
</dbReference>
<dbReference type="Gene3D" id="2.60.120.260">
    <property type="entry name" value="Galactose-binding domain-like"/>
    <property type="match status" value="1"/>
</dbReference>
<dbReference type="InterPro" id="IPR013320">
    <property type="entry name" value="ConA-like_dom_sf"/>
</dbReference>
<dbReference type="GO" id="GO:0045493">
    <property type="term" value="P:xylan catabolic process"/>
    <property type="evidence" value="ECO:0007669"/>
    <property type="project" value="InterPro"/>
</dbReference>
<dbReference type="OrthoDB" id="9805821at2"/>
<dbReference type="InterPro" id="IPR002772">
    <property type="entry name" value="Glyco_hydro_3_C"/>
</dbReference>
<dbReference type="GO" id="GO:0031222">
    <property type="term" value="P:arabinan catabolic process"/>
    <property type="evidence" value="ECO:0007669"/>
    <property type="project" value="TreeGrafter"/>
</dbReference>
<dbReference type="SMART" id="SM00606">
    <property type="entry name" value="CBD_IV"/>
    <property type="match status" value="1"/>
</dbReference>
<dbReference type="FunFam" id="2.60.40.10:FF:000495">
    <property type="entry name" value="Periplasmic beta-glucosidase"/>
    <property type="match status" value="1"/>
</dbReference>
<dbReference type="EMBL" id="JRHC01000001">
    <property type="protein sequence ID" value="KJF45141.1"/>
    <property type="molecule type" value="Genomic_DNA"/>
</dbReference>
<evidence type="ECO:0000259" key="4">
    <source>
        <dbReference type="SMART" id="SM00606"/>
    </source>
</evidence>
<dbReference type="SUPFAM" id="SSF52279">
    <property type="entry name" value="Beta-D-glucan exohydrolase, C-terminal domain"/>
    <property type="match status" value="1"/>
</dbReference>
<sequence>MLNKNNKFIKRSLLVFAGIIAIGLFMALKPAENKTLVSKMPIYLNTAYSFEERAADLVSRLTLEEKQSLLGNNMAPVPRLGVKAYNTWSEALHGVLGFADPGAGIQGPTSFPNSVALGSAWDIELIQREAEAISDEARAINATGTKGLTYWSPVVEPIRDPRWGRTGESYGEDPFLVSQISAGFVRGLMGDDPNYLKTVPSAKHYLANNSEFDRHVSSSDMDSRDMREFYLSPYKKLIEEDDLPSIMSSYNAINGVPTSASPYYLDTIARRTYGMKGYITGDCAAIEDIYTGHYYVETGEEATAQGLKAGVDSDCGNVYQRSTIDAYNQGLISMADIDRALLNIFTIRMRTGEFDPPAQVPYALFPPTTVNSEAHRQLAKEIATKTPVLMKNNLVAATNRQALPLFPKELGKIALIGPQADEVELGPYSGRPEADNMITPLKGIEKYLEEKGYDTEVVHSSGGNTLSKSNLLYVADFELYKSNGSVSKHDATKYSAASEGITVGSGMGSTEQVRTIDDGSWTAYENIDLADVDSMGIVVNIPTEGGIIEVRVGSPDGNLVATLEATVASGKRAGGVYGGGSMMKIKVNKLGVTEAQTLYFCYSAPNDAPIDEKTIETAKNADVAVVFVGTDEKTATEEADRLTLLLPGNQVDLIKAVAAVNPYTIVVMQTLGCVEVEEFKHLQNIPGIIWVGYNGQAQGDAIASILFGDANPGGKLNATWYKSLNDLPPITDYTLRGGANKNGRTLWYFDKDVSYEFGYGLSYTTFEYSNFRINKNTITPGDKITISVDVKNTGIYDGDEVVQVYMTTPESPAELERPIKRLKGFQRVTIPVGQTKTVDIDINCADLWFWDMEEDRITYDQGKYVFEIGTSSKNIKGTVSATMSGKAIPEIKTVVADCGTVVLRKGETAQTSVTAALTDDSFIDISKAKVVYSSNNPLVADVDKNGKVTATGTGVATIFAHVTIDGKTKSDGFPVKVMPDLKAASIKVNNNPVKGFSPETAQYSFLMKNSSDEAPVVEASANDANVEVKIDQANGVPGTASISMIDHITFDKNEYAVNFGVASESDEFKAAELGKQWNVVRKNAENLSLTKQAGSLVITSAKGGIAGESNDAENLILQSANTDWTIETKIVCSRKPTGFSENAGLVAYQDDDNFVKLVYKASFGRRGFGQGAGEQPGAVELSVEYGGDEKSTVNISMADIIKDDNTLVLKLVKKGETYTAFCSTDGKKYEEVGTASVVLKNIQAGMVACDGVMPARMVRFRRFMQQDNQPKSPFDVSFDYFKIENSGIK</sequence>
<organism evidence="6 7">
    <name type="scientific">Draconibacterium sediminis</name>
    <dbReference type="NCBI Taxonomy" id="1544798"/>
    <lineage>
        <taxon>Bacteria</taxon>
        <taxon>Pseudomonadati</taxon>
        <taxon>Bacteroidota</taxon>
        <taxon>Bacteroidia</taxon>
        <taxon>Marinilabiliales</taxon>
        <taxon>Prolixibacteraceae</taxon>
        <taxon>Draconibacterium</taxon>
    </lineage>
</organism>
<evidence type="ECO:0000313" key="6">
    <source>
        <dbReference type="EMBL" id="KJF45141.1"/>
    </source>
</evidence>
<dbReference type="InterPro" id="IPR026891">
    <property type="entry name" value="Fn3-like"/>
</dbReference>
<dbReference type="InterPro" id="IPR006584">
    <property type="entry name" value="Cellulose-bd_IV"/>
</dbReference>
<dbReference type="Gene3D" id="3.20.20.300">
    <property type="entry name" value="Glycoside hydrolase, family 3, N-terminal domain"/>
    <property type="match status" value="1"/>
</dbReference>
<dbReference type="GO" id="GO:0008422">
    <property type="term" value="F:beta-glucosidase activity"/>
    <property type="evidence" value="ECO:0007669"/>
    <property type="project" value="UniProtKB-ARBA"/>
</dbReference>
<dbReference type="CDD" id="cd04084">
    <property type="entry name" value="CBM6_xylanase-like"/>
    <property type="match status" value="1"/>
</dbReference>
<proteinExistence type="inferred from homology"/>
<dbReference type="PANTHER" id="PTHR42721:SF3">
    <property type="entry name" value="BETA-D-XYLOSIDASE 5-RELATED"/>
    <property type="match status" value="1"/>
</dbReference>
<dbReference type="Pfam" id="PF14310">
    <property type="entry name" value="Fn3-like"/>
    <property type="match status" value="1"/>
</dbReference>
<keyword evidence="7" id="KW-1185">Reference proteome</keyword>
<dbReference type="Pfam" id="PF01915">
    <property type="entry name" value="Glyco_hydro_3_C"/>
    <property type="match status" value="1"/>
</dbReference>
<evidence type="ECO:0000259" key="5">
    <source>
        <dbReference type="SMART" id="SM01217"/>
    </source>
</evidence>
<dbReference type="SUPFAM" id="SSF51445">
    <property type="entry name" value="(Trans)glycosidases"/>
    <property type="match status" value="1"/>
</dbReference>
<dbReference type="InterPro" id="IPR036962">
    <property type="entry name" value="Glyco_hydro_3_N_sf"/>
</dbReference>
<dbReference type="PATRIC" id="fig|1544798.3.peg.1408"/>
<evidence type="ECO:0000313" key="7">
    <source>
        <dbReference type="Proteomes" id="UP000032544"/>
    </source>
</evidence>
<dbReference type="Pfam" id="PF17851">
    <property type="entry name" value="GH43_C2"/>
    <property type="match status" value="1"/>
</dbReference>
<dbReference type="InterPro" id="IPR041542">
    <property type="entry name" value="GH43_C2"/>
</dbReference>
<dbReference type="Gene3D" id="2.60.40.1080">
    <property type="match status" value="1"/>
</dbReference>
<gene>
    <name evidence="6" type="ORF">LH29_07015</name>
</gene>
<dbReference type="GO" id="GO:0046556">
    <property type="term" value="F:alpha-L-arabinofuranosidase activity"/>
    <property type="evidence" value="ECO:0007669"/>
    <property type="project" value="TreeGrafter"/>
</dbReference>
<keyword evidence="3 6" id="KW-0378">Hydrolase</keyword>
<dbReference type="InterPro" id="IPR008964">
    <property type="entry name" value="Invasin/intimin_cell_adhesion"/>
</dbReference>
<name>A0A0D8JF15_9BACT</name>
<dbReference type="SUPFAM" id="SSF49373">
    <property type="entry name" value="Invasin/intimin cell-adhesion fragments"/>
    <property type="match status" value="1"/>
</dbReference>
<accession>A0A0D8JF15</accession>
<dbReference type="Gene3D" id="2.60.40.10">
    <property type="entry name" value="Immunoglobulins"/>
    <property type="match status" value="1"/>
</dbReference>
<protein>
    <submittedName>
        <fullName evidence="6">Glycoside hydrolase</fullName>
    </submittedName>
</protein>
<dbReference type="InterPro" id="IPR036881">
    <property type="entry name" value="Glyco_hydro_3_C_sf"/>
</dbReference>
<dbReference type="PRINTS" id="PR00133">
    <property type="entry name" value="GLHYDRLASE3"/>
</dbReference>
<dbReference type="GO" id="GO:0009044">
    <property type="term" value="F:xylan 1,4-beta-xylosidase activity"/>
    <property type="evidence" value="ECO:0007669"/>
    <property type="project" value="InterPro"/>
</dbReference>
<dbReference type="GO" id="GO:0030246">
    <property type="term" value="F:carbohydrate binding"/>
    <property type="evidence" value="ECO:0007669"/>
    <property type="project" value="InterPro"/>
</dbReference>
<dbReference type="STRING" id="1544798.LH29_07015"/>
<evidence type="ECO:0000256" key="2">
    <source>
        <dbReference type="ARBA" id="ARBA00022729"/>
    </source>
</evidence>
<dbReference type="InterPro" id="IPR013783">
    <property type="entry name" value="Ig-like_fold"/>
</dbReference>
<dbReference type="SMART" id="SM01217">
    <property type="entry name" value="Fn3_like"/>
    <property type="match status" value="1"/>
</dbReference>
<keyword evidence="2" id="KW-0732">Signal</keyword>
<dbReference type="InterPro" id="IPR001764">
    <property type="entry name" value="Glyco_hydro_3_N"/>
</dbReference>
<dbReference type="PANTHER" id="PTHR42721">
    <property type="entry name" value="SUGAR HYDROLASE-RELATED"/>
    <property type="match status" value="1"/>
</dbReference>
<dbReference type="InterPro" id="IPR005084">
    <property type="entry name" value="CBM6"/>
</dbReference>
<feature type="domain" description="Cellulose binding type IV" evidence="4">
    <location>
        <begin position="468"/>
        <end position="617"/>
    </location>
</feature>
<comment type="similarity">
    <text evidence="1">Belongs to the glycosyl hydrolase 3 family.</text>
</comment>
<dbReference type="Gene3D" id="2.60.120.200">
    <property type="match status" value="1"/>
</dbReference>
<comment type="caution">
    <text evidence="6">The sequence shown here is derived from an EMBL/GenBank/DDBJ whole genome shotgun (WGS) entry which is preliminary data.</text>
</comment>
<dbReference type="SUPFAM" id="SSF49899">
    <property type="entry name" value="Concanavalin A-like lectins/glucanases"/>
    <property type="match status" value="1"/>
</dbReference>